<dbReference type="PANTHER" id="PTHR34700">
    <property type="entry name" value="POTASSIUM BINDING PROTEIN KBP"/>
    <property type="match status" value="1"/>
</dbReference>
<dbReference type="InterPro" id="IPR036779">
    <property type="entry name" value="LysM_dom_sf"/>
</dbReference>
<dbReference type="Proteomes" id="UP000642488">
    <property type="component" value="Unassembled WGS sequence"/>
</dbReference>
<proteinExistence type="predicted"/>
<evidence type="ECO:0000259" key="2">
    <source>
        <dbReference type="PROSITE" id="PS51782"/>
    </source>
</evidence>
<name>A0A934MD69_9RHOB</name>
<organism evidence="3 4">
    <name type="scientific">Palleronia pontilimi</name>
    <dbReference type="NCBI Taxonomy" id="1964209"/>
    <lineage>
        <taxon>Bacteria</taxon>
        <taxon>Pseudomonadati</taxon>
        <taxon>Pseudomonadota</taxon>
        <taxon>Alphaproteobacteria</taxon>
        <taxon>Rhodobacterales</taxon>
        <taxon>Roseobacteraceae</taxon>
        <taxon>Palleronia</taxon>
    </lineage>
</organism>
<feature type="region of interest" description="Disordered" evidence="1">
    <location>
        <begin position="159"/>
        <end position="202"/>
    </location>
</feature>
<protein>
    <submittedName>
        <fullName evidence="3">LysM peptidoglycan-binding domain-containing protein</fullName>
    </submittedName>
</protein>
<dbReference type="AlphaFoldDB" id="A0A934MD69"/>
<reference evidence="3" key="1">
    <citation type="submission" date="2020-12" db="EMBL/GenBank/DDBJ databases">
        <title>Bacterial taxonomy.</title>
        <authorList>
            <person name="Pan X."/>
        </authorList>
    </citation>
    <scope>NUCLEOTIDE SEQUENCE</scope>
    <source>
        <strain evidence="3">KCTC 52957</strain>
    </source>
</reference>
<dbReference type="Pfam" id="PF01476">
    <property type="entry name" value="LysM"/>
    <property type="match status" value="1"/>
</dbReference>
<dbReference type="CDD" id="cd00118">
    <property type="entry name" value="LysM"/>
    <property type="match status" value="1"/>
</dbReference>
<evidence type="ECO:0000313" key="4">
    <source>
        <dbReference type="Proteomes" id="UP000642488"/>
    </source>
</evidence>
<sequence length="381" mass="39234">MAEPEDASMVGSRTRQGILGGAGLVALALLGLVLAVDRLPQAPMALAPVAPPPEVAEDADAADQSAEVARDGAAIAVDLVRVDAEGSAIVAGRAAPGVEVELQLDGAPVATGTADAGGNFVGLFAVPLDDTPRVLSLATPDSTDAPARAADETFIIQPRSPAGLPADAARQDTGDPEGAGERADADVGQLSASERDAVASAPVTPTVLRREAAGLSIVQSGTSAPDALHRLSIDTITYGDSGEVSLGGRSRASGAVQIYIDNRPVDAVTAAPDGQWRAALPPLDSRVYTLRVDTLGPDGSVLARAETPFRPEEPSALARLSRDAEGNEVALVTVQPGFTLWRIADENYGDGFKFVRVFEANADKIRDPDLIYPGQIFTVPE</sequence>
<gene>
    <name evidence="3" type="ORF">ILP92_12475</name>
</gene>
<dbReference type="InterPro" id="IPR018392">
    <property type="entry name" value="LysM"/>
</dbReference>
<dbReference type="PANTHER" id="PTHR34700:SF4">
    <property type="entry name" value="PHAGE-LIKE ELEMENT PBSX PROTEIN XKDP"/>
    <property type="match status" value="1"/>
</dbReference>
<evidence type="ECO:0000256" key="1">
    <source>
        <dbReference type="SAM" id="MobiDB-lite"/>
    </source>
</evidence>
<comment type="caution">
    <text evidence="3">The sequence shown here is derived from an EMBL/GenBank/DDBJ whole genome shotgun (WGS) entry which is preliminary data.</text>
</comment>
<keyword evidence="4" id="KW-1185">Reference proteome</keyword>
<dbReference type="EMBL" id="JAEKPD010000010">
    <property type="protein sequence ID" value="MBJ3763563.1"/>
    <property type="molecule type" value="Genomic_DNA"/>
</dbReference>
<dbReference type="RefSeq" id="WP_198916722.1">
    <property type="nucleotide sequence ID" value="NZ_JAEKPD010000010.1"/>
</dbReference>
<feature type="compositionally biased region" description="Basic and acidic residues" evidence="1">
    <location>
        <begin position="169"/>
        <end position="185"/>
    </location>
</feature>
<dbReference type="Gene3D" id="3.10.350.10">
    <property type="entry name" value="LysM domain"/>
    <property type="match status" value="1"/>
</dbReference>
<evidence type="ECO:0000313" key="3">
    <source>
        <dbReference type="EMBL" id="MBJ3763563.1"/>
    </source>
</evidence>
<feature type="domain" description="LysM" evidence="2">
    <location>
        <begin position="330"/>
        <end position="379"/>
    </location>
</feature>
<accession>A0A934MD69</accession>
<dbReference type="PROSITE" id="PS51782">
    <property type="entry name" value="LYSM"/>
    <property type="match status" value="1"/>
</dbReference>
<dbReference type="InterPro" id="IPR052196">
    <property type="entry name" value="Bact_Kbp"/>
</dbReference>